<accession>A0ACC1HMH5</accession>
<name>A0ACC1HMH5_9FUNG</name>
<reference evidence="1" key="1">
    <citation type="submission" date="2022-06" db="EMBL/GenBank/DDBJ databases">
        <title>Phylogenomic reconstructions and comparative analyses of Kickxellomycotina fungi.</title>
        <authorList>
            <person name="Reynolds N.K."/>
            <person name="Stajich J.E."/>
            <person name="Barry K."/>
            <person name="Grigoriev I.V."/>
            <person name="Crous P."/>
            <person name="Smith M.E."/>
        </authorList>
    </citation>
    <scope>NUCLEOTIDE SEQUENCE</scope>
    <source>
        <strain evidence="1">RSA 2271</strain>
    </source>
</reference>
<keyword evidence="2" id="KW-1185">Reference proteome</keyword>
<evidence type="ECO:0000313" key="2">
    <source>
        <dbReference type="Proteomes" id="UP001145114"/>
    </source>
</evidence>
<sequence length="279" mass="31733">MGLINKTLTVVSIGAFLLYIVQLASTLLDLFYPTLNIPLVHPHPQPTDPEQVHRLAWEPGYEFQLSVYVSPRRTVTARTSDEFFETALLVWQSEIYALGNKRGARSQHQDAAGRSADGELPLMYTYDHHPRVDHTIEVELSDEFRAQNGSMLYAHAFVHNRRSVSWRMLPMAAGGSERVKAINFGDSQTLYAVTPLIRYMPKRVDRERHLLKGQPDDDNMDLTAGEGRTGGEAWVAHGKSRVAWEIVLEDHQFPLWKFPVDIAPFVRILKSSSNAQRER</sequence>
<evidence type="ECO:0000313" key="1">
    <source>
        <dbReference type="EMBL" id="KAJ1677699.1"/>
    </source>
</evidence>
<feature type="non-terminal residue" evidence="1">
    <location>
        <position position="279"/>
    </location>
</feature>
<dbReference type="EMBL" id="JAMZIH010002053">
    <property type="protein sequence ID" value="KAJ1677699.1"/>
    <property type="molecule type" value="Genomic_DNA"/>
</dbReference>
<protein>
    <submittedName>
        <fullName evidence="1">Uncharacterized protein</fullName>
    </submittedName>
</protein>
<proteinExistence type="predicted"/>
<comment type="caution">
    <text evidence="1">The sequence shown here is derived from an EMBL/GenBank/DDBJ whole genome shotgun (WGS) entry which is preliminary data.</text>
</comment>
<dbReference type="Proteomes" id="UP001145114">
    <property type="component" value="Unassembled WGS sequence"/>
</dbReference>
<organism evidence="1 2">
    <name type="scientific">Spiromyces aspiralis</name>
    <dbReference type="NCBI Taxonomy" id="68401"/>
    <lineage>
        <taxon>Eukaryota</taxon>
        <taxon>Fungi</taxon>
        <taxon>Fungi incertae sedis</taxon>
        <taxon>Zoopagomycota</taxon>
        <taxon>Kickxellomycotina</taxon>
        <taxon>Kickxellomycetes</taxon>
        <taxon>Kickxellales</taxon>
        <taxon>Kickxellaceae</taxon>
        <taxon>Spiromyces</taxon>
    </lineage>
</organism>
<gene>
    <name evidence="1" type="ORF">EV182_005613</name>
</gene>